<feature type="region of interest" description="Disordered" evidence="1">
    <location>
        <begin position="74"/>
        <end position="98"/>
    </location>
</feature>
<dbReference type="Pfam" id="PF24336">
    <property type="entry name" value="DUF7504"/>
    <property type="match status" value="1"/>
</dbReference>
<evidence type="ECO:0000313" key="5">
    <source>
        <dbReference type="Proteomes" id="UP000184203"/>
    </source>
</evidence>
<dbReference type="STRING" id="797209.GCA_000376445_02899"/>
<evidence type="ECO:0000313" key="4">
    <source>
        <dbReference type="Proteomes" id="UP000003751"/>
    </source>
</evidence>
<evidence type="ECO:0000256" key="1">
    <source>
        <dbReference type="SAM" id="MobiDB-lite"/>
    </source>
</evidence>
<accession>E7QYA3</accession>
<evidence type="ECO:0000313" key="3">
    <source>
        <dbReference type="EMBL" id="SHK29191.1"/>
    </source>
</evidence>
<sequence length="228" mass="25374">MVSRLRFRNESGEGSSVRDVTFREWLSGLKVSGSNLLVTGEVPETTSAEFSRTLFGQGRRTRILGLLNPATPAAESYLPGSPDSPGTQIIDRRPNDRGTTATCSNVHRPMIDRQTFRSEIVSAIGVHEERNGGFEPAELRLGVDSVELLEVNDDLVSVGQFLRGLTALVRGVHGMAHYHLRVPDDDPLVEELSPLFDARIELRKRPGWAEQRWHVPELGETTHWVELS</sequence>
<dbReference type="RefSeq" id="WP_007982496.1">
    <property type="nucleotide sequence ID" value="NZ_AEMG01000025.1"/>
</dbReference>
<evidence type="ECO:0000313" key="2">
    <source>
        <dbReference type="EMBL" id="EFW90569.1"/>
    </source>
</evidence>
<dbReference type="EMBL" id="AEMG01000025">
    <property type="protein sequence ID" value="EFW90569.1"/>
    <property type="molecule type" value="Genomic_DNA"/>
</dbReference>
<reference evidence="2 4" key="1">
    <citation type="journal article" date="2014" name="ISME J.">
        <title>Trehalose/2-sulfotrehalose biosynthesis and glycine-betaine uptake are widely spread mechanisms for osmoadaptation in the Halobacteriales.</title>
        <authorList>
            <person name="Youssef N.H."/>
            <person name="Savage-Ashlock K.N."/>
            <person name="McCully A.L."/>
            <person name="Luedtke B."/>
            <person name="Shaw E.I."/>
            <person name="Hoff W.D."/>
            <person name="Elshahed M.S."/>
        </authorList>
    </citation>
    <scope>NUCLEOTIDE SEQUENCE [LARGE SCALE GENOMIC DNA]</scope>
    <source>
        <strain evidence="2 4">DX253</strain>
    </source>
</reference>
<protein>
    <submittedName>
        <fullName evidence="2">Uncharacterized protein</fullName>
    </submittedName>
</protein>
<dbReference type="eggNOG" id="arCOG02452">
    <property type="taxonomic scope" value="Archaea"/>
</dbReference>
<keyword evidence="5" id="KW-1185">Reference proteome</keyword>
<name>E7QYA3_HALPU</name>
<dbReference type="OrthoDB" id="252760at2157"/>
<dbReference type="EMBL" id="FRAN01000001">
    <property type="protein sequence ID" value="SHK29191.1"/>
    <property type="molecule type" value="Genomic_DNA"/>
</dbReference>
<gene>
    <name evidence="3" type="ORF">SAMN05444342_1221</name>
    <name evidence="2" type="ORF">ZOD2009_18964</name>
</gene>
<dbReference type="PATRIC" id="fig|797209.4.peg.3718"/>
<reference evidence="5" key="3">
    <citation type="submission" date="2016-11" db="EMBL/GenBank/DDBJ databases">
        <authorList>
            <person name="Varghese N."/>
            <person name="Submissions S."/>
        </authorList>
    </citation>
    <scope>NUCLEOTIDE SEQUENCE [LARGE SCALE GENOMIC DNA]</scope>
    <source>
        <strain evidence="5">DX253</strain>
    </source>
</reference>
<reference evidence="3" key="2">
    <citation type="submission" date="2016-11" db="EMBL/GenBank/DDBJ databases">
        <authorList>
            <person name="Jaros S."/>
            <person name="Januszkiewicz K."/>
            <person name="Wedrychowicz H."/>
        </authorList>
    </citation>
    <scope>NUCLEOTIDE SEQUENCE [LARGE SCALE GENOMIC DNA]</scope>
    <source>
        <strain evidence="3">DX253</strain>
    </source>
</reference>
<dbReference type="AlphaFoldDB" id="E7QYA3"/>
<organism evidence="2 4">
    <name type="scientific">Haladaptatus paucihalophilus DX253</name>
    <dbReference type="NCBI Taxonomy" id="797209"/>
    <lineage>
        <taxon>Archaea</taxon>
        <taxon>Methanobacteriati</taxon>
        <taxon>Methanobacteriota</taxon>
        <taxon>Stenosarchaea group</taxon>
        <taxon>Halobacteria</taxon>
        <taxon>Halobacteriales</taxon>
        <taxon>Haladaptataceae</taxon>
        <taxon>Haladaptatus</taxon>
    </lineage>
</organism>
<dbReference type="Proteomes" id="UP000184203">
    <property type="component" value="Unassembled WGS sequence"/>
</dbReference>
<proteinExistence type="predicted"/>
<dbReference type="Proteomes" id="UP000003751">
    <property type="component" value="Unassembled WGS sequence"/>
</dbReference>
<dbReference type="InterPro" id="IPR055927">
    <property type="entry name" value="DUF7504"/>
</dbReference>